<dbReference type="InterPro" id="IPR028082">
    <property type="entry name" value="Peripla_BP_I"/>
</dbReference>
<keyword evidence="1" id="KW-0805">Transcription regulation</keyword>
<evidence type="ECO:0000259" key="4">
    <source>
        <dbReference type="PROSITE" id="PS01124"/>
    </source>
</evidence>
<keyword evidence="6" id="KW-1185">Reference proteome</keyword>
<keyword evidence="2" id="KW-0238">DNA-binding</keyword>
<dbReference type="Pfam" id="PF12833">
    <property type="entry name" value="HTH_18"/>
    <property type="match status" value="1"/>
</dbReference>
<dbReference type="SUPFAM" id="SSF53822">
    <property type="entry name" value="Periplasmic binding protein-like I"/>
    <property type="match status" value="1"/>
</dbReference>
<dbReference type="InterPro" id="IPR054031">
    <property type="entry name" value="XylR_PBP1"/>
</dbReference>
<dbReference type="GO" id="GO:0003700">
    <property type="term" value="F:DNA-binding transcription factor activity"/>
    <property type="evidence" value="ECO:0007669"/>
    <property type="project" value="InterPro"/>
</dbReference>
<dbReference type="SUPFAM" id="SSF46689">
    <property type="entry name" value="Homeodomain-like"/>
    <property type="match status" value="2"/>
</dbReference>
<organism evidence="5 6">
    <name type="scientific">Rhodanobacter glycinis</name>
    <dbReference type="NCBI Taxonomy" id="582702"/>
    <lineage>
        <taxon>Bacteria</taxon>
        <taxon>Pseudomonadati</taxon>
        <taxon>Pseudomonadota</taxon>
        <taxon>Gammaproteobacteria</taxon>
        <taxon>Lysobacterales</taxon>
        <taxon>Rhodanobacteraceae</taxon>
        <taxon>Rhodanobacter</taxon>
    </lineage>
</organism>
<dbReference type="SMART" id="SM00342">
    <property type="entry name" value="HTH_ARAC"/>
    <property type="match status" value="1"/>
</dbReference>
<evidence type="ECO:0000256" key="1">
    <source>
        <dbReference type="ARBA" id="ARBA00023015"/>
    </source>
</evidence>
<sequence>MSAAGLTGSFSKSIVSSGESQYWHAMSSPHRIALLFNANKVYDRQVIAGIGQYLKSTRVEWDLFMEEDFRCRTLGIRHWRGDGIIADFDDPTVAETLADVPIPVVAVGGSYADASHYPPKTPYVATDNTKLVRLAYDHLIEQGLQRFAFYGLPPTPGNRWAQEREDAFCRMIATDKLEGVVYRGSSTSAGGWGRAQEDMAEWVRSLPKPIGIIAVTDARARQLLQSCVVADIPVPEQIAVVGIDNDPIAQLLCRIALTSVTQGAEDMGHSAAQLLHKMLHGHIAPDTRIIVPPLGINVQASSLHEPMKSPHVMRAKHYIRQYACLGIKVEQVADYVGISRTLLEEHFKRELKQTVHQTILEYKLETARSMLADTDIPLADVAVRSGFTSLQYMYAVFRREFNCTPRQFAEKARSQERAMH</sequence>
<dbReference type="CDD" id="cd01543">
    <property type="entry name" value="PBP1_XylR"/>
    <property type="match status" value="1"/>
</dbReference>
<protein>
    <submittedName>
        <fullName evidence="5">Transcriptional regulator, AraC family</fullName>
    </submittedName>
</protein>
<proteinExistence type="predicted"/>
<dbReference type="EMBL" id="FOSR01000002">
    <property type="protein sequence ID" value="SFK39281.1"/>
    <property type="molecule type" value="Genomic_DNA"/>
</dbReference>
<dbReference type="InterPro" id="IPR046335">
    <property type="entry name" value="LacI/GalR-like_sensor"/>
</dbReference>
<evidence type="ECO:0000256" key="3">
    <source>
        <dbReference type="ARBA" id="ARBA00023163"/>
    </source>
</evidence>
<accession>A0A1I3Z6H2</accession>
<dbReference type="GO" id="GO:0000976">
    <property type="term" value="F:transcription cis-regulatory region binding"/>
    <property type="evidence" value="ECO:0007669"/>
    <property type="project" value="TreeGrafter"/>
</dbReference>
<dbReference type="Pfam" id="PF13377">
    <property type="entry name" value="Peripla_BP_3"/>
    <property type="match status" value="1"/>
</dbReference>
<dbReference type="Proteomes" id="UP000198725">
    <property type="component" value="Unassembled WGS sequence"/>
</dbReference>
<evidence type="ECO:0000313" key="6">
    <source>
        <dbReference type="Proteomes" id="UP000198725"/>
    </source>
</evidence>
<gene>
    <name evidence="5" type="ORF">SAMN05192579_102214</name>
</gene>
<evidence type="ECO:0000256" key="2">
    <source>
        <dbReference type="ARBA" id="ARBA00023125"/>
    </source>
</evidence>
<feature type="domain" description="HTH araC/xylS-type" evidence="4">
    <location>
        <begin position="313"/>
        <end position="411"/>
    </location>
</feature>
<dbReference type="PANTHER" id="PTHR30146:SF24">
    <property type="entry name" value="XYLOSE OPERON REGULATORY PROTEIN"/>
    <property type="match status" value="1"/>
</dbReference>
<dbReference type="AlphaFoldDB" id="A0A1I3Z6H2"/>
<dbReference type="PANTHER" id="PTHR30146">
    <property type="entry name" value="LACI-RELATED TRANSCRIPTIONAL REPRESSOR"/>
    <property type="match status" value="1"/>
</dbReference>
<keyword evidence="3" id="KW-0804">Transcription</keyword>
<dbReference type="InterPro" id="IPR018060">
    <property type="entry name" value="HTH_AraC"/>
</dbReference>
<name>A0A1I3Z6H2_9GAMM</name>
<reference evidence="6" key="1">
    <citation type="submission" date="2016-10" db="EMBL/GenBank/DDBJ databases">
        <authorList>
            <person name="Varghese N."/>
            <person name="Submissions S."/>
        </authorList>
    </citation>
    <scope>NUCLEOTIDE SEQUENCE [LARGE SCALE GENOMIC DNA]</scope>
    <source>
        <strain evidence="6">MO64</strain>
    </source>
</reference>
<evidence type="ECO:0000313" key="5">
    <source>
        <dbReference type="EMBL" id="SFK39281.1"/>
    </source>
</evidence>
<dbReference type="PROSITE" id="PS01124">
    <property type="entry name" value="HTH_ARAC_FAMILY_2"/>
    <property type="match status" value="1"/>
</dbReference>
<dbReference type="Gene3D" id="1.10.10.60">
    <property type="entry name" value="Homeodomain-like"/>
    <property type="match status" value="1"/>
</dbReference>
<dbReference type="Pfam" id="PF22177">
    <property type="entry name" value="PBP1_XylR"/>
    <property type="match status" value="1"/>
</dbReference>
<dbReference type="InterPro" id="IPR009057">
    <property type="entry name" value="Homeodomain-like_sf"/>
</dbReference>
<dbReference type="Gene3D" id="3.40.50.2300">
    <property type="match status" value="2"/>
</dbReference>